<feature type="domain" description="Beta-ketoacyl-[acyl-carrier-protein] synthase III C-terminal" evidence="3">
    <location>
        <begin position="241"/>
        <end position="316"/>
    </location>
</feature>
<dbReference type="AlphaFoldDB" id="T5K7Q8"/>
<evidence type="ECO:0000256" key="2">
    <source>
        <dbReference type="ARBA" id="ARBA00023315"/>
    </source>
</evidence>
<evidence type="ECO:0008006" key="7">
    <source>
        <dbReference type="Google" id="ProtNLM"/>
    </source>
</evidence>
<dbReference type="GO" id="GO:0004315">
    <property type="term" value="F:3-oxoacyl-[acyl-carrier-protein] synthase activity"/>
    <property type="evidence" value="ECO:0007669"/>
    <property type="project" value="InterPro"/>
</dbReference>
<keyword evidence="1" id="KW-0808">Transferase</keyword>
<dbReference type="Pfam" id="PF08541">
    <property type="entry name" value="ACP_syn_III_C"/>
    <property type="match status" value="1"/>
</dbReference>
<dbReference type="Gene3D" id="3.40.47.10">
    <property type="match status" value="2"/>
</dbReference>
<name>T5K7Q8_MICMQ</name>
<dbReference type="PATRIC" id="fig|1333857.3.peg.1857"/>
<proteinExistence type="predicted"/>
<accession>T5K7Q8</accession>
<dbReference type="EMBL" id="ATAO01000184">
    <property type="protein sequence ID" value="EQM76990.1"/>
    <property type="molecule type" value="Genomic_DNA"/>
</dbReference>
<evidence type="ECO:0000259" key="3">
    <source>
        <dbReference type="Pfam" id="PF08541"/>
    </source>
</evidence>
<evidence type="ECO:0000256" key="1">
    <source>
        <dbReference type="ARBA" id="ARBA00022679"/>
    </source>
</evidence>
<dbReference type="PANTHER" id="PTHR34069:SF2">
    <property type="entry name" value="BETA-KETOACYL-[ACYL-CARRIER-PROTEIN] SYNTHASE III"/>
    <property type="match status" value="1"/>
</dbReference>
<dbReference type="RefSeq" id="WP_021199821.1">
    <property type="nucleotide sequence ID" value="NZ_ATAO01000184.1"/>
</dbReference>
<keyword evidence="2" id="KW-0012">Acyltransferase</keyword>
<evidence type="ECO:0000313" key="6">
    <source>
        <dbReference type="Proteomes" id="UP000016033"/>
    </source>
</evidence>
<comment type="caution">
    <text evidence="5">The sequence shown here is derived from an EMBL/GenBank/DDBJ whole genome shotgun (WGS) entry which is preliminary data.</text>
</comment>
<dbReference type="GO" id="GO:0044550">
    <property type="term" value="P:secondary metabolite biosynthetic process"/>
    <property type="evidence" value="ECO:0007669"/>
    <property type="project" value="TreeGrafter"/>
</dbReference>
<dbReference type="Proteomes" id="UP000016033">
    <property type="component" value="Unassembled WGS sequence"/>
</dbReference>
<evidence type="ECO:0000313" key="5">
    <source>
        <dbReference type="EMBL" id="EQM76990.1"/>
    </source>
</evidence>
<dbReference type="InterPro" id="IPR013751">
    <property type="entry name" value="ACP_syn_III_N"/>
</dbReference>
<dbReference type="GO" id="GO:0006633">
    <property type="term" value="P:fatty acid biosynthetic process"/>
    <property type="evidence" value="ECO:0007669"/>
    <property type="project" value="InterPro"/>
</dbReference>
<dbReference type="InterPro" id="IPR013747">
    <property type="entry name" value="ACP_syn_III_C"/>
</dbReference>
<protein>
    <recommendedName>
        <fullName evidence="7">3-oxoacyl-ACP synthase</fullName>
    </recommendedName>
</protein>
<dbReference type="InterPro" id="IPR016039">
    <property type="entry name" value="Thiolase-like"/>
</dbReference>
<sequence>MSKLWVYGPSTALGSERIDVAELLEQYGPVRPDFMDKTGFHTLYATPDDVSAMDLAVESIEKIDDGWWRDAVDGLVHVSSTSVLTAPGNAHLLQARLDLKKETFVLDINDACTGFVRALAVVDAIIAAGLARTVLLVAADTYTKLYDPSELKVSPLFSDGASVLIVSGAPLSNVPDGVVAHEWEIIASTFRSEGGHAADLCITPDALRESGHLTMNGGAVYTFVLRNIAEVVQDLTDQAGSLDDVSWYVHQGSRTVVTAVEKVLNAEQGSLFRSAGYGNVVQSSIPFQLADASGDESTIGFLGFGVGLTIAGAVVRQRRI</sequence>
<dbReference type="SUPFAM" id="SSF53901">
    <property type="entry name" value="Thiolase-like"/>
    <property type="match status" value="1"/>
</dbReference>
<dbReference type="Pfam" id="PF08545">
    <property type="entry name" value="ACP_syn_III"/>
    <property type="match status" value="1"/>
</dbReference>
<gene>
    <name evidence="5" type="ORF">L687_00745</name>
</gene>
<dbReference type="PANTHER" id="PTHR34069">
    <property type="entry name" value="3-OXOACYL-[ACYL-CARRIER-PROTEIN] SYNTHASE 3"/>
    <property type="match status" value="1"/>
</dbReference>
<feature type="domain" description="Beta-ketoacyl-[acyl-carrier-protein] synthase III N-terminal" evidence="4">
    <location>
        <begin position="106"/>
        <end position="169"/>
    </location>
</feature>
<reference evidence="5 6" key="1">
    <citation type="journal article" date="2013" name="Genome Announc.">
        <title>Whole-genome sequences of five oyster-associated bacteria show potential for crude oil hydrocarbon degradation.</title>
        <authorList>
            <person name="Chauhan A."/>
            <person name="Green S."/>
            <person name="Pathak A."/>
            <person name="Thomas J."/>
            <person name="Venkatramanan R."/>
        </authorList>
    </citation>
    <scope>NUCLEOTIDE SEQUENCE [LARGE SCALE GENOMIC DNA]</scope>
    <source>
        <strain evidence="5 6">MF109</strain>
    </source>
</reference>
<evidence type="ECO:0000259" key="4">
    <source>
        <dbReference type="Pfam" id="PF08545"/>
    </source>
</evidence>
<organism evidence="5 6">
    <name type="scientific">Microbacterium maritypicum MF109</name>
    <dbReference type="NCBI Taxonomy" id="1333857"/>
    <lineage>
        <taxon>Bacteria</taxon>
        <taxon>Bacillati</taxon>
        <taxon>Actinomycetota</taxon>
        <taxon>Actinomycetes</taxon>
        <taxon>Micrococcales</taxon>
        <taxon>Microbacteriaceae</taxon>
        <taxon>Microbacterium</taxon>
    </lineage>
</organism>